<dbReference type="Proteomes" id="UP000078124">
    <property type="component" value="Unassembled WGS sequence"/>
</dbReference>
<feature type="binding site" evidence="4">
    <location>
        <begin position="95"/>
        <end position="99"/>
    </location>
    <ligand>
        <name>NAD(+)</name>
        <dbReference type="ChEBI" id="CHEBI:57540"/>
    </ligand>
</feature>
<feature type="binding site" evidence="4">
    <location>
        <position position="133"/>
    </location>
    <ligand>
        <name>NAD(+)</name>
        <dbReference type="ChEBI" id="CHEBI:57540"/>
    </ligand>
</feature>
<dbReference type="PANTHER" id="PTHR43616:SF3">
    <property type="entry name" value="HYDROXYCARBOXYLATE DEHYDROGENASE A"/>
    <property type="match status" value="1"/>
</dbReference>
<dbReference type="PIRSF" id="PIRSF000112">
    <property type="entry name" value="Glycerol_dehydrogenase"/>
    <property type="match status" value="1"/>
</dbReference>
<gene>
    <name evidence="6" type="primary">dhaD_1</name>
    <name evidence="6" type="ORF">SAMEA2273876_00616</name>
</gene>
<keyword evidence="1 3" id="KW-0479">Metal-binding</keyword>
<dbReference type="Gene3D" id="3.40.50.1970">
    <property type="match status" value="1"/>
</dbReference>
<evidence type="ECO:0000313" key="6">
    <source>
        <dbReference type="EMBL" id="SAP56457.1"/>
    </source>
</evidence>
<feature type="binding site" evidence="4">
    <location>
        <position position="127"/>
    </location>
    <ligand>
        <name>NAD(+)</name>
        <dbReference type="ChEBI" id="CHEBI:57540"/>
    </ligand>
</feature>
<protein>
    <submittedName>
        <fullName evidence="6">Glycerol dehydrogenase</fullName>
        <ecNumber evidence="6">1.1.1.6</ecNumber>
    </submittedName>
</protein>
<keyword evidence="4" id="KW-0520">NAD</keyword>
<keyword evidence="3" id="KW-0862">Zinc</keyword>
<evidence type="ECO:0000256" key="4">
    <source>
        <dbReference type="PIRSR" id="PIRSR000112-3"/>
    </source>
</evidence>
<proteinExistence type="predicted"/>
<comment type="caution">
    <text evidence="6">The sequence shown here is derived from an EMBL/GenBank/DDBJ whole genome shotgun (WGS) entry which is preliminary data.</text>
</comment>
<dbReference type="GO" id="GO:0046872">
    <property type="term" value="F:metal ion binding"/>
    <property type="evidence" value="ECO:0007669"/>
    <property type="project" value="UniProtKB-KW"/>
</dbReference>
<dbReference type="InterPro" id="IPR001670">
    <property type="entry name" value="ADH_Fe/GldA"/>
</dbReference>
<feature type="binding site" evidence="3">
    <location>
        <position position="173"/>
    </location>
    <ligand>
        <name>glycerol</name>
        <dbReference type="ChEBI" id="CHEBI:17754"/>
    </ligand>
</feature>
<dbReference type="Pfam" id="PF00465">
    <property type="entry name" value="Fe-ADH"/>
    <property type="match status" value="1"/>
</dbReference>
<feature type="binding site" evidence="3">
    <location>
        <position position="256"/>
    </location>
    <ligand>
        <name>glycerol</name>
        <dbReference type="ChEBI" id="CHEBI:17754"/>
    </ligand>
</feature>
<dbReference type="InterPro" id="IPR016205">
    <property type="entry name" value="Glycerol_DH"/>
</dbReference>
<dbReference type="Gene3D" id="1.20.1090.10">
    <property type="entry name" value="Dehydroquinate synthase-like - alpha domain"/>
    <property type="match status" value="1"/>
</dbReference>
<feature type="binding site" evidence="3">
    <location>
        <position position="273"/>
    </location>
    <ligand>
        <name>glycerol</name>
        <dbReference type="ChEBI" id="CHEBI:17754"/>
    </ligand>
</feature>
<evidence type="ECO:0000256" key="3">
    <source>
        <dbReference type="PIRSR" id="PIRSR000112-1"/>
    </source>
</evidence>
<keyword evidence="2 6" id="KW-0560">Oxidoreductase</keyword>
<evidence type="ECO:0000256" key="1">
    <source>
        <dbReference type="ARBA" id="ARBA00022723"/>
    </source>
</evidence>
<dbReference type="CDD" id="cd08550">
    <property type="entry name" value="GlyDH-like"/>
    <property type="match status" value="1"/>
</dbReference>
<feature type="domain" description="Alcohol dehydrogenase iron-type/glycerol dehydrogenase GldA" evidence="5">
    <location>
        <begin position="9"/>
        <end position="155"/>
    </location>
</feature>
<dbReference type="AlphaFoldDB" id="A0A8G1ZZ58"/>
<evidence type="ECO:0000259" key="5">
    <source>
        <dbReference type="Pfam" id="PF00465"/>
    </source>
</evidence>
<evidence type="ECO:0000313" key="7">
    <source>
        <dbReference type="Proteomes" id="UP000078124"/>
    </source>
</evidence>
<accession>A0A8G1ZZ58</accession>
<dbReference type="EC" id="1.1.1.6" evidence="6"/>
<dbReference type="PANTHER" id="PTHR43616">
    <property type="entry name" value="GLYCEROL DEHYDROGENASE"/>
    <property type="match status" value="1"/>
</dbReference>
<organism evidence="6 7">
    <name type="scientific">Raoultella planticola</name>
    <name type="common">Klebsiella planticola</name>
    <dbReference type="NCBI Taxonomy" id="575"/>
    <lineage>
        <taxon>Bacteria</taxon>
        <taxon>Pseudomonadati</taxon>
        <taxon>Pseudomonadota</taxon>
        <taxon>Gammaproteobacteria</taxon>
        <taxon>Enterobacterales</taxon>
        <taxon>Enterobacteriaceae</taxon>
        <taxon>Klebsiella/Raoultella group</taxon>
        <taxon>Raoultella</taxon>
    </lineage>
</organism>
<dbReference type="EMBL" id="FLAC01000002">
    <property type="protein sequence ID" value="SAP56457.1"/>
    <property type="molecule type" value="Genomic_DNA"/>
</dbReference>
<sequence>MRMIAMKVPENYLQQAGVLNKVGEYVAPLARRVLIVAGGHALGVAGDALGHSLQREGIAFDVARLTGKCTLETVQNLARQAQESGAQGVVGLGGGAVMDTAKGVGELAGQLPVIQVPTVAATCAAWSPFSVLYNRQGGHSGSLPLRRFPAWILVDSEVIAAAPVRFLKAGIVDALAKWFEFSPYQSPDGDAPGLTLQLKFSAMALEVFESSAMQALEDNRRQRVTRALVQTIDAVIAFAGLANSVRDESQRIGVAHAIHNSMTHQQAFHHWLHGEKVGYGLAVQAILQHRDPVDREPLLGWLRRMEVPLTPAEWGSGDPRPLLAGIAAGVKIKPEAREHLPFPVDSASLQQALLATLNRQ</sequence>
<name>A0A8G1ZZ58_RAOPL</name>
<dbReference type="GO" id="GO:0008888">
    <property type="term" value="F:glycerol dehydrogenase (NAD+) activity"/>
    <property type="evidence" value="ECO:0007669"/>
    <property type="project" value="UniProtKB-EC"/>
</dbReference>
<evidence type="ECO:0000256" key="2">
    <source>
        <dbReference type="ARBA" id="ARBA00023002"/>
    </source>
</evidence>
<comment type="cofactor">
    <cofactor evidence="3">
        <name>Zn(2+)</name>
        <dbReference type="ChEBI" id="CHEBI:29105"/>
    </cofactor>
    <text evidence="3">Binds 1 zinc ion per subunit.</text>
</comment>
<reference evidence="6 7" key="1">
    <citation type="submission" date="2016-05" db="EMBL/GenBank/DDBJ databases">
        <authorList>
            <consortium name="Pathogen Informatics"/>
        </authorList>
    </citation>
    <scope>NUCLEOTIDE SEQUENCE [LARGE SCALE GENOMIC DNA]</scope>
    <source>
        <strain evidence="6 7">2880STDY5682802</strain>
    </source>
</reference>
<dbReference type="SUPFAM" id="SSF56796">
    <property type="entry name" value="Dehydroquinate synthase-like"/>
    <property type="match status" value="1"/>
</dbReference>